<dbReference type="Proteomes" id="UP000256328">
    <property type="component" value="Unassembled WGS sequence"/>
</dbReference>
<evidence type="ECO:0000256" key="1">
    <source>
        <dbReference type="SAM" id="MobiDB-lite"/>
    </source>
</evidence>
<dbReference type="OrthoDB" id="3565203at2759"/>
<protein>
    <submittedName>
        <fullName evidence="2">Uncharacterized protein</fullName>
    </submittedName>
</protein>
<feature type="compositionally biased region" description="Basic residues" evidence="1">
    <location>
        <begin position="49"/>
        <end position="80"/>
    </location>
</feature>
<evidence type="ECO:0000313" key="3">
    <source>
        <dbReference type="Proteomes" id="UP000256328"/>
    </source>
</evidence>
<feature type="compositionally biased region" description="Pro residues" evidence="1">
    <location>
        <begin position="114"/>
        <end position="125"/>
    </location>
</feature>
<reference evidence="2 3" key="1">
    <citation type="journal article" date="2018" name="IMA Fungus">
        <title>IMA Genome-F 9: Draft genome sequence of Annulohypoxylon stygium, Aspergillus mulundensis, Berkeleyomyces basicola (syn. Thielaviopsis basicola), Ceratocystis smalleyi, two Cercospora beticola strains, Coleophoma cylindrospora, Fusarium fracticaudum, Phialophora cf. hyalina, and Morchella septimelata.</title>
        <authorList>
            <person name="Wingfield B.D."/>
            <person name="Bills G.F."/>
            <person name="Dong Y."/>
            <person name="Huang W."/>
            <person name="Nel W.J."/>
            <person name="Swalarsk-Parry B.S."/>
            <person name="Vaghefi N."/>
            <person name="Wilken P.M."/>
            <person name="An Z."/>
            <person name="de Beer Z.W."/>
            <person name="De Vos L."/>
            <person name="Chen L."/>
            <person name="Duong T.A."/>
            <person name="Gao Y."/>
            <person name="Hammerbacher A."/>
            <person name="Kikkert J.R."/>
            <person name="Li Y."/>
            <person name="Li H."/>
            <person name="Li K."/>
            <person name="Li Q."/>
            <person name="Liu X."/>
            <person name="Ma X."/>
            <person name="Naidoo K."/>
            <person name="Pethybridge S.J."/>
            <person name="Sun J."/>
            <person name="Steenkamp E.T."/>
            <person name="van der Nest M.A."/>
            <person name="van Wyk S."/>
            <person name="Wingfield M.J."/>
            <person name="Xiong C."/>
            <person name="Yue Q."/>
            <person name="Zhang X."/>
        </authorList>
    </citation>
    <scope>NUCLEOTIDE SEQUENCE [LARGE SCALE GENOMIC DNA]</scope>
    <source>
        <strain evidence="2 3">BP5796</strain>
    </source>
</reference>
<keyword evidence="3" id="KW-1185">Reference proteome</keyword>
<evidence type="ECO:0000313" key="2">
    <source>
        <dbReference type="EMBL" id="RDW62720.1"/>
    </source>
</evidence>
<comment type="caution">
    <text evidence="2">The sequence shown here is derived from an EMBL/GenBank/DDBJ whole genome shotgun (WGS) entry which is preliminary data.</text>
</comment>
<organism evidence="2 3">
    <name type="scientific">Coleophoma crateriformis</name>
    <dbReference type="NCBI Taxonomy" id="565419"/>
    <lineage>
        <taxon>Eukaryota</taxon>
        <taxon>Fungi</taxon>
        <taxon>Dikarya</taxon>
        <taxon>Ascomycota</taxon>
        <taxon>Pezizomycotina</taxon>
        <taxon>Leotiomycetes</taxon>
        <taxon>Helotiales</taxon>
        <taxon>Dermateaceae</taxon>
        <taxon>Coleophoma</taxon>
    </lineage>
</organism>
<proteinExistence type="predicted"/>
<feature type="compositionally biased region" description="Basic and acidic residues" evidence="1">
    <location>
        <begin position="164"/>
        <end position="179"/>
    </location>
</feature>
<sequence length="219" mass="25098">MVILGGLEVLAAGYLLHKHNKNKRERARLEEEAAALEEQQYQILPPEHHGRRHNSHDRKHSYERRHSHSRDRKHSRHRQDHHAGPSQSVPPPQYVAAVPPQYPVQQQPNNSQFFPPPPPPNPPVPQQQQGAYYPPTGIPAHWEQKAQSTGGSQTHQMKYGFYDGQEHAPRGRSDHRDVLAMRGGEGSARRSTDSERQRVRFADERDSMRSPPPRYSDAI</sequence>
<feature type="compositionally biased region" description="Pro residues" evidence="1">
    <location>
        <begin position="210"/>
        <end position="219"/>
    </location>
</feature>
<name>A0A3D8QM42_9HELO</name>
<feature type="compositionally biased region" description="Low complexity" evidence="1">
    <location>
        <begin position="94"/>
        <end position="113"/>
    </location>
</feature>
<dbReference type="EMBL" id="PDLN01000017">
    <property type="protein sequence ID" value="RDW62720.1"/>
    <property type="molecule type" value="Genomic_DNA"/>
</dbReference>
<dbReference type="AlphaFoldDB" id="A0A3D8QM42"/>
<feature type="region of interest" description="Disordered" evidence="1">
    <location>
        <begin position="39"/>
        <end position="219"/>
    </location>
</feature>
<feature type="compositionally biased region" description="Polar residues" evidence="1">
    <location>
        <begin position="145"/>
        <end position="156"/>
    </location>
</feature>
<feature type="compositionally biased region" description="Basic and acidic residues" evidence="1">
    <location>
        <begin position="187"/>
        <end position="208"/>
    </location>
</feature>
<accession>A0A3D8QM42</accession>
<gene>
    <name evidence="2" type="ORF">BP5796_11022</name>
</gene>